<keyword evidence="4" id="KW-1185">Reference proteome</keyword>
<organism evidence="3 4">
    <name type="scientific">Caenorhabditis remanei</name>
    <name type="common">Caenorhabditis vulgaris</name>
    <dbReference type="NCBI Taxonomy" id="31234"/>
    <lineage>
        <taxon>Eukaryota</taxon>
        <taxon>Metazoa</taxon>
        <taxon>Ecdysozoa</taxon>
        <taxon>Nematoda</taxon>
        <taxon>Chromadorea</taxon>
        <taxon>Rhabditida</taxon>
        <taxon>Rhabditina</taxon>
        <taxon>Rhabditomorpha</taxon>
        <taxon>Rhabditoidea</taxon>
        <taxon>Rhabditidae</taxon>
        <taxon>Peloderinae</taxon>
        <taxon>Caenorhabditis</taxon>
    </lineage>
</organism>
<proteinExistence type="predicted"/>
<reference evidence="4" key="2">
    <citation type="submission" date="2017-08" db="EMBL/GenBank/DDBJ databases">
        <authorList>
            <person name="Fierst J.L."/>
        </authorList>
    </citation>
    <scope>NUCLEOTIDE SEQUENCE [LARGE SCALE GENOMIC DNA]</scope>
    <source>
        <strain evidence="4">PX439</strain>
    </source>
</reference>
<keyword evidence="1" id="KW-0732">Signal</keyword>
<name>A0A260YRM5_CAERE</name>
<dbReference type="EMBL" id="WUAV01000002">
    <property type="protein sequence ID" value="KAF1766087.1"/>
    <property type="molecule type" value="Genomic_DNA"/>
</dbReference>
<comment type="caution">
    <text evidence="3">The sequence shown here is derived from an EMBL/GenBank/DDBJ whole genome shotgun (WGS) entry which is preliminary data.</text>
</comment>
<feature type="chain" id="PRO_5044571645" evidence="1">
    <location>
        <begin position="19"/>
        <end position="66"/>
    </location>
</feature>
<sequence length="66" mass="7641">MNSHLFFWIFLVVFAVFSTKQIESNVLTRVKRQWGFGYPLFGGIGNSWEVPSNLPTYWGHNAYAGR</sequence>
<dbReference type="Proteomes" id="UP000483820">
    <property type="component" value="Chromosome II"/>
</dbReference>
<protein>
    <submittedName>
        <fullName evidence="3">Uncharacterized protein</fullName>
    </submittedName>
</protein>
<dbReference type="Proteomes" id="UP000216624">
    <property type="component" value="Unassembled WGS sequence"/>
</dbReference>
<dbReference type="EMBL" id="NMWX01000827">
    <property type="protein sequence ID" value="OZF76067.1"/>
    <property type="molecule type" value="Genomic_DNA"/>
</dbReference>
<dbReference type="AlphaFoldDB" id="A0A260YRM5"/>
<evidence type="ECO:0000313" key="5">
    <source>
        <dbReference type="Proteomes" id="UP000483820"/>
    </source>
</evidence>
<feature type="non-terminal residue" evidence="3">
    <location>
        <position position="1"/>
    </location>
</feature>
<evidence type="ECO:0000313" key="3">
    <source>
        <dbReference type="EMBL" id="OZF76067.1"/>
    </source>
</evidence>
<gene>
    <name evidence="3" type="ORF">FL82_11971</name>
    <name evidence="2" type="ORF">GCK72_006043</name>
</gene>
<feature type="signal peptide" evidence="1">
    <location>
        <begin position="1"/>
        <end position="18"/>
    </location>
</feature>
<reference evidence="3" key="1">
    <citation type="submission" date="2017-08" db="EMBL/GenBank/DDBJ databases">
        <authorList>
            <person name="de Groot N.N."/>
        </authorList>
    </citation>
    <scope>NUCLEOTIDE SEQUENCE [LARGE SCALE GENOMIC DNA]</scope>
    <source>
        <strain evidence="3">PX439</strain>
    </source>
</reference>
<evidence type="ECO:0000256" key="1">
    <source>
        <dbReference type="SAM" id="SignalP"/>
    </source>
</evidence>
<evidence type="ECO:0000313" key="2">
    <source>
        <dbReference type="EMBL" id="KAF1766087.1"/>
    </source>
</evidence>
<reference evidence="2 5" key="3">
    <citation type="submission" date="2019-12" db="EMBL/GenBank/DDBJ databases">
        <title>Chromosome-level assembly of the Caenorhabditis remanei genome.</title>
        <authorList>
            <person name="Teterina A.A."/>
            <person name="Willis J.H."/>
            <person name="Phillips P.C."/>
        </authorList>
    </citation>
    <scope>NUCLEOTIDE SEQUENCE [LARGE SCALE GENOMIC DNA]</scope>
    <source>
        <strain evidence="2 5">PX506</strain>
        <tissue evidence="2">Whole organism</tissue>
    </source>
</reference>
<evidence type="ECO:0000313" key="4">
    <source>
        <dbReference type="Proteomes" id="UP000216624"/>
    </source>
</evidence>
<accession>A0A260YRM5</accession>